<gene>
    <name evidence="7" type="ORF">MERR_LOCUS22158</name>
    <name evidence="6" type="ORF">MERR_LOCUS7624</name>
</gene>
<reference evidence="6 8" key="1">
    <citation type="submission" date="2020-01" db="EMBL/GenBank/DDBJ databases">
        <authorList>
            <person name="Mishra B."/>
        </authorList>
    </citation>
    <scope>NUCLEOTIDE SEQUENCE [LARGE SCALE GENOMIC DNA]</scope>
</reference>
<name>A0A6D2HVV5_9BRAS</name>
<feature type="domain" description="Fe2OG dioxygenase" evidence="5">
    <location>
        <begin position="175"/>
        <end position="273"/>
    </location>
</feature>
<dbReference type="OrthoDB" id="288590at2759"/>
<evidence type="ECO:0000313" key="8">
    <source>
        <dbReference type="Proteomes" id="UP000467841"/>
    </source>
</evidence>
<keyword evidence="3" id="KW-0560">Oxidoreductase</keyword>
<dbReference type="Gene3D" id="2.60.120.330">
    <property type="entry name" value="B-lactam Antibiotic, Isopenicillin N Synthase, Chain"/>
    <property type="match status" value="1"/>
</dbReference>
<sequence length="314" mass="35495">MESETATMEVERDQHTSPPCETTTVPIVDLSDLDDELVARAVVKASEEWGAFQVVNHGIPTELLRRLQEVGRQFFELPAEEKEAVAKLPDVDCLEGYDSIHSKRLESWNSHLLHKIWPPSCIDYRFWPKNPPDYREVNEEYARQVKKLTEKIMGCLSKGLGLGHDALNEGIGGDAAEYTIRINYYPPTSDEIIGAPAHTDFTSMALLVPNEVPGLQVFKGNSWFDVENVDSGIVVLIGDQIMRMSNGRYKNVLHRATMDKEKTRMSWPVLVDPKRGLVVGPLPELIGDDNPPKFESLTFEDYIHRKINMLLHDG</sequence>
<dbReference type="Pfam" id="PF14226">
    <property type="entry name" value="DIOX_N"/>
    <property type="match status" value="1"/>
</dbReference>
<dbReference type="AlphaFoldDB" id="A0A6D2HVV5"/>
<dbReference type="GO" id="GO:0046872">
    <property type="term" value="F:metal ion binding"/>
    <property type="evidence" value="ECO:0007669"/>
    <property type="project" value="UniProtKB-KW"/>
</dbReference>
<dbReference type="InterPro" id="IPR026992">
    <property type="entry name" value="DIOX_N"/>
</dbReference>
<dbReference type="InterPro" id="IPR005123">
    <property type="entry name" value="Oxoglu/Fe-dep_dioxygenase_dom"/>
</dbReference>
<dbReference type="SUPFAM" id="SSF51197">
    <property type="entry name" value="Clavaminate synthase-like"/>
    <property type="match status" value="1"/>
</dbReference>
<keyword evidence="8" id="KW-1185">Reference proteome</keyword>
<evidence type="ECO:0000256" key="4">
    <source>
        <dbReference type="SAM" id="MobiDB-lite"/>
    </source>
</evidence>
<dbReference type="EMBL" id="CACVBM020000546">
    <property type="protein sequence ID" value="CAA7020389.1"/>
    <property type="molecule type" value="Genomic_DNA"/>
</dbReference>
<evidence type="ECO:0000256" key="2">
    <source>
        <dbReference type="ARBA" id="ARBA00023004"/>
    </source>
</evidence>
<dbReference type="InterPro" id="IPR044861">
    <property type="entry name" value="IPNS-like_FE2OG_OXY"/>
</dbReference>
<dbReference type="InterPro" id="IPR050231">
    <property type="entry name" value="Iron_ascorbate_oxido_reductase"/>
</dbReference>
<evidence type="ECO:0000313" key="6">
    <source>
        <dbReference type="EMBL" id="CAA7020389.1"/>
    </source>
</evidence>
<evidence type="ECO:0000256" key="3">
    <source>
        <dbReference type="RuleBase" id="RU003682"/>
    </source>
</evidence>
<keyword evidence="2 3" id="KW-0408">Iron</keyword>
<feature type="region of interest" description="Disordered" evidence="4">
    <location>
        <begin position="1"/>
        <end position="23"/>
    </location>
</feature>
<dbReference type="PROSITE" id="PS51471">
    <property type="entry name" value="FE2OG_OXY"/>
    <property type="match status" value="1"/>
</dbReference>
<evidence type="ECO:0000256" key="1">
    <source>
        <dbReference type="ARBA" id="ARBA00022723"/>
    </source>
</evidence>
<proteinExistence type="inferred from homology"/>
<dbReference type="Proteomes" id="UP000467841">
    <property type="component" value="Unassembled WGS sequence"/>
</dbReference>
<dbReference type="Pfam" id="PF03171">
    <property type="entry name" value="2OG-FeII_Oxy"/>
    <property type="match status" value="1"/>
</dbReference>
<accession>A0A6D2HVV5</accession>
<organism evidence="6 8">
    <name type="scientific">Microthlaspi erraticum</name>
    <dbReference type="NCBI Taxonomy" id="1685480"/>
    <lineage>
        <taxon>Eukaryota</taxon>
        <taxon>Viridiplantae</taxon>
        <taxon>Streptophyta</taxon>
        <taxon>Embryophyta</taxon>
        <taxon>Tracheophyta</taxon>
        <taxon>Spermatophyta</taxon>
        <taxon>Magnoliopsida</taxon>
        <taxon>eudicotyledons</taxon>
        <taxon>Gunneridae</taxon>
        <taxon>Pentapetalae</taxon>
        <taxon>rosids</taxon>
        <taxon>malvids</taxon>
        <taxon>Brassicales</taxon>
        <taxon>Brassicaceae</taxon>
        <taxon>Coluteocarpeae</taxon>
        <taxon>Microthlaspi</taxon>
    </lineage>
</organism>
<dbReference type="InterPro" id="IPR027443">
    <property type="entry name" value="IPNS-like_sf"/>
</dbReference>
<keyword evidence="1 3" id="KW-0479">Metal-binding</keyword>
<dbReference type="PANTHER" id="PTHR47990">
    <property type="entry name" value="2-OXOGLUTARATE (2OG) AND FE(II)-DEPENDENT OXYGENASE SUPERFAMILY PROTEIN-RELATED"/>
    <property type="match status" value="1"/>
</dbReference>
<protein>
    <recommendedName>
        <fullName evidence="5">Fe2OG dioxygenase domain-containing protein</fullName>
    </recommendedName>
</protein>
<evidence type="ECO:0000313" key="7">
    <source>
        <dbReference type="EMBL" id="CAA7034923.1"/>
    </source>
</evidence>
<comment type="similarity">
    <text evidence="3">Belongs to the iron/ascorbate-dependent oxidoreductase family.</text>
</comment>
<evidence type="ECO:0000259" key="5">
    <source>
        <dbReference type="PROSITE" id="PS51471"/>
    </source>
</evidence>
<dbReference type="EMBL" id="CACVBM020001151">
    <property type="protein sequence ID" value="CAA7034923.1"/>
    <property type="molecule type" value="Genomic_DNA"/>
</dbReference>
<dbReference type="GO" id="GO:0016491">
    <property type="term" value="F:oxidoreductase activity"/>
    <property type="evidence" value="ECO:0007669"/>
    <property type="project" value="UniProtKB-KW"/>
</dbReference>